<sequence length="133" mass="16380">MHFKFLFILLVLIKNSYNFYDRTPLKVLERRIRRNIFEPQKKYSQQLLLDTFKYEIYLDDILEHLENNNTDGLKMLKKIGRDGPQYFSINYNLTMLQQVYRWTEDDSEEFEVYIINAKKIWNSIKTNYNHLLR</sequence>
<dbReference type="AlphaFoldDB" id="A0A1B6D8J1"/>
<feature type="signal peptide" evidence="1">
    <location>
        <begin position="1"/>
        <end position="18"/>
    </location>
</feature>
<proteinExistence type="predicted"/>
<keyword evidence="1" id="KW-0732">Signal</keyword>
<reference evidence="2" key="1">
    <citation type="submission" date="2015-12" db="EMBL/GenBank/DDBJ databases">
        <title>De novo transcriptome assembly of four potential Pierce s Disease insect vectors from Arizona vineyards.</title>
        <authorList>
            <person name="Tassone E.E."/>
        </authorList>
    </citation>
    <scope>NUCLEOTIDE SEQUENCE</scope>
</reference>
<protein>
    <submittedName>
        <fullName evidence="2">Uncharacterized protein</fullName>
    </submittedName>
</protein>
<gene>
    <name evidence="2" type="ORF">g.1059</name>
</gene>
<feature type="chain" id="PRO_5008581041" evidence="1">
    <location>
        <begin position="19"/>
        <end position="133"/>
    </location>
</feature>
<dbReference type="EMBL" id="GEDC01015328">
    <property type="protein sequence ID" value="JAS21970.1"/>
    <property type="molecule type" value="Transcribed_RNA"/>
</dbReference>
<evidence type="ECO:0000256" key="1">
    <source>
        <dbReference type="SAM" id="SignalP"/>
    </source>
</evidence>
<accession>A0A1B6D8J1</accession>
<organism evidence="2">
    <name type="scientific">Clastoptera arizonana</name>
    <name type="common">Arizona spittle bug</name>
    <dbReference type="NCBI Taxonomy" id="38151"/>
    <lineage>
        <taxon>Eukaryota</taxon>
        <taxon>Metazoa</taxon>
        <taxon>Ecdysozoa</taxon>
        <taxon>Arthropoda</taxon>
        <taxon>Hexapoda</taxon>
        <taxon>Insecta</taxon>
        <taxon>Pterygota</taxon>
        <taxon>Neoptera</taxon>
        <taxon>Paraneoptera</taxon>
        <taxon>Hemiptera</taxon>
        <taxon>Auchenorrhyncha</taxon>
        <taxon>Cercopoidea</taxon>
        <taxon>Clastopteridae</taxon>
        <taxon>Clastoptera</taxon>
    </lineage>
</organism>
<evidence type="ECO:0000313" key="2">
    <source>
        <dbReference type="EMBL" id="JAS21970.1"/>
    </source>
</evidence>
<name>A0A1B6D8J1_9HEMI</name>